<dbReference type="InterPro" id="IPR027417">
    <property type="entry name" value="P-loop_NTPase"/>
</dbReference>
<dbReference type="PANTHER" id="PTHR43335">
    <property type="entry name" value="ABC TRANSPORTER, ATP-BINDING PROTEIN"/>
    <property type="match status" value="1"/>
</dbReference>
<gene>
    <name evidence="6" type="ORF">dsat_1792</name>
</gene>
<dbReference type="PANTHER" id="PTHR43335:SF4">
    <property type="entry name" value="ABC TRANSPORTER, ATP-BINDING PROTEIN"/>
    <property type="match status" value="1"/>
</dbReference>
<dbReference type="InterPro" id="IPR003593">
    <property type="entry name" value="AAA+_ATPase"/>
</dbReference>
<dbReference type="PROSITE" id="PS50893">
    <property type="entry name" value="ABC_TRANSPORTER_2"/>
    <property type="match status" value="1"/>
</dbReference>
<keyword evidence="2" id="KW-0813">Transport</keyword>
<reference evidence="6 7" key="1">
    <citation type="journal article" date="2013" name="Genome Announc.">
        <title>Draft genome sequences for three mercury-methylating, sulfate-reducing bacteria.</title>
        <authorList>
            <person name="Brown S.D."/>
            <person name="Hurt R.A.Jr."/>
            <person name="Gilmour C.C."/>
            <person name="Elias D.A."/>
        </authorList>
    </citation>
    <scope>NUCLEOTIDE SEQUENCE [LARGE SCALE GENOMIC DNA]</scope>
    <source>
        <strain evidence="6 7">DSM 16529</strain>
    </source>
</reference>
<dbReference type="Gene3D" id="3.40.50.300">
    <property type="entry name" value="P-loop containing nucleotide triphosphate hydrolases"/>
    <property type="match status" value="1"/>
</dbReference>
<evidence type="ECO:0000256" key="3">
    <source>
        <dbReference type="ARBA" id="ARBA00022741"/>
    </source>
</evidence>
<accession>S7UQF5</accession>
<dbReference type="AlphaFoldDB" id="S7UQF5"/>
<evidence type="ECO:0000259" key="5">
    <source>
        <dbReference type="PROSITE" id="PS50893"/>
    </source>
</evidence>
<organism evidence="6 7">
    <name type="scientific">Alkalidesulfovibrio alkalitolerans DSM 16529</name>
    <dbReference type="NCBI Taxonomy" id="1121439"/>
    <lineage>
        <taxon>Bacteria</taxon>
        <taxon>Pseudomonadati</taxon>
        <taxon>Thermodesulfobacteriota</taxon>
        <taxon>Desulfovibrionia</taxon>
        <taxon>Desulfovibrionales</taxon>
        <taxon>Desulfovibrionaceae</taxon>
        <taxon>Alkalidesulfovibrio</taxon>
    </lineage>
</organism>
<evidence type="ECO:0000313" key="6">
    <source>
        <dbReference type="EMBL" id="EPR36264.1"/>
    </source>
</evidence>
<dbReference type="OrthoDB" id="9782163at2"/>
<protein>
    <submittedName>
        <fullName evidence="6">ABC transporter related protein</fullName>
    </submittedName>
</protein>
<keyword evidence="4" id="KW-0067">ATP-binding</keyword>
<comment type="similarity">
    <text evidence="1">Belongs to the ABC transporter superfamily.</text>
</comment>
<name>S7UQF5_9BACT</name>
<evidence type="ECO:0000313" key="7">
    <source>
        <dbReference type="Proteomes" id="UP000014975"/>
    </source>
</evidence>
<dbReference type="GO" id="GO:0016887">
    <property type="term" value="F:ATP hydrolysis activity"/>
    <property type="evidence" value="ECO:0007669"/>
    <property type="project" value="InterPro"/>
</dbReference>
<evidence type="ECO:0000256" key="2">
    <source>
        <dbReference type="ARBA" id="ARBA00022448"/>
    </source>
</evidence>
<dbReference type="RefSeq" id="WP_020885678.1">
    <property type="nucleotide sequence ID" value="NZ_ATHI01000001.1"/>
</dbReference>
<proteinExistence type="inferred from homology"/>
<dbReference type="Pfam" id="PF00005">
    <property type="entry name" value="ABC_tran"/>
    <property type="match status" value="1"/>
</dbReference>
<keyword evidence="3" id="KW-0547">Nucleotide-binding</keyword>
<dbReference type="CDD" id="cd03230">
    <property type="entry name" value="ABC_DR_subfamily_A"/>
    <property type="match status" value="1"/>
</dbReference>
<evidence type="ECO:0000256" key="1">
    <source>
        <dbReference type="ARBA" id="ARBA00005417"/>
    </source>
</evidence>
<comment type="caution">
    <text evidence="6">The sequence shown here is derived from an EMBL/GenBank/DDBJ whole genome shotgun (WGS) entry which is preliminary data.</text>
</comment>
<dbReference type="PATRIC" id="fig|1121439.3.peg.176"/>
<dbReference type="SUPFAM" id="SSF52540">
    <property type="entry name" value="P-loop containing nucleoside triphosphate hydrolases"/>
    <property type="match status" value="1"/>
</dbReference>
<dbReference type="STRING" id="1121439.dsat_1792"/>
<dbReference type="EMBL" id="ATHI01000001">
    <property type="protein sequence ID" value="EPR36264.1"/>
    <property type="molecule type" value="Genomic_DNA"/>
</dbReference>
<dbReference type="InterPro" id="IPR003439">
    <property type="entry name" value="ABC_transporter-like_ATP-bd"/>
</dbReference>
<sequence length="240" mass="24956">MGLVITGLHVRLGSREVLRDVSLAAAPGEILGLYGGNGAGKSTLLRTVAGLVRRERGEVLVAGRDPDGAAEARAHLAYLPETPAVTPHLSGKAHIDLVARLFARDPAPAFEAAKSLGLAPRLSGHVGGWSQGMRQKLMLCLACLGTPGCVLLDDPLNALDPPSLSAALGLIRKLADAGAAVLLAGQRPRETIGLIDSFAVLHEGRLNGSGRLERGGDGTARIDGHDAVERIETFVEAAWN</sequence>
<keyword evidence="7" id="KW-1185">Reference proteome</keyword>
<feature type="domain" description="ABC transporter" evidence="5">
    <location>
        <begin position="3"/>
        <end position="228"/>
    </location>
</feature>
<dbReference type="GO" id="GO:0005524">
    <property type="term" value="F:ATP binding"/>
    <property type="evidence" value="ECO:0007669"/>
    <property type="project" value="UniProtKB-KW"/>
</dbReference>
<dbReference type="SMART" id="SM00382">
    <property type="entry name" value="AAA"/>
    <property type="match status" value="1"/>
</dbReference>
<dbReference type="eggNOG" id="COG1131">
    <property type="taxonomic scope" value="Bacteria"/>
</dbReference>
<evidence type="ECO:0000256" key="4">
    <source>
        <dbReference type="ARBA" id="ARBA00022840"/>
    </source>
</evidence>
<dbReference type="Proteomes" id="UP000014975">
    <property type="component" value="Unassembled WGS sequence"/>
</dbReference>